<protein>
    <submittedName>
        <fullName evidence="2">Uncharacterized protein</fullName>
    </submittedName>
</protein>
<dbReference type="SUPFAM" id="SSF51092">
    <property type="entry name" value="Vitelline membrane outer protein-I (VMO-I)"/>
    <property type="match status" value="1"/>
</dbReference>
<sequence>MPWSESVSGAMGGVRQVNLALVMLCVLLALPTIALQENEDQLNKDEGVVDKLIPGTTEGNYSWVEWGSVAMCPLGSFAFAFRLKTEPVMLLGDFTGTQRHHAILPGEEHGEAEALCHLQNRQMGIMGRYLHVCGGLPEGRKDEGGAAVGGAER</sequence>
<name>A0AAW0TWS5_SCYPA</name>
<proteinExistence type="predicted"/>
<organism evidence="2 3">
    <name type="scientific">Scylla paramamosain</name>
    <name type="common">Mud crab</name>
    <dbReference type="NCBI Taxonomy" id="85552"/>
    <lineage>
        <taxon>Eukaryota</taxon>
        <taxon>Metazoa</taxon>
        <taxon>Ecdysozoa</taxon>
        <taxon>Arthropoda</taxon>
        <taxon>Crustacea</taxon>
        <taxon>Multicrustacea</taxon>
        <taxon>Malacostraca</taxon>
        <taxon>Eumalacostraca</taxon>
        <taxon>Eucarida</taxon>
        <taxon>Decapoda</taxon>
        <taxon>Pleocyemata</taxon>
        <taxon>Brachyura</taxon>
        <taxon>Eubrachyura</taxon>
        <taxon>Portunoidea</taxon>
        <taxon>Portunidae</taxon>
        <taxon>Portuninae</taxon>
        <taxon>Scylla</taxon>
    </lineage>
</organism>
<accession>A0AAW0TWS5</accession>
<keyword evidence="1" id="KW-0732">Signal</keyword>
<gene>
    <name evidence="2" type="ORF">O3P69_010390</name>
</gene>
<reference evidence="2 3" key="1">
    <citation type="submission" date="2023-03" db="EMBL/GenBank/DDBJ databases">
        <title>High-quality genome of Scylla paramamosain provides insights in environmental adaptation.</title>
        <authorList>
            <person name="Zhang L."/>
        </authorList>
    </citation>
    <scope>NUCLEOTIDE SEQUENCE [LARGE SCALE GENOMIC DNA]</scope>
    <source>
        <strain evidence="2">LZ_2023a</strain>
        <tissue evidence="2">Muscle</tissue>
    </source>
</reference>
<keyword evidence="3" id="KW-1185">Reference proteome</keyword>
<comment type="caution">
    <text evidence="2">The sequence shown here is derived from an EMBL/GenBank/DDBJ whole genome shotgun (WGS) entry which is preliminary data.</text>
</comment>
<dbReference type="AlphaFoldDB" id="A0AAW0TWS5"/>
<feature type="chain" id="PRO_5043497431" evidence="1">
    <location>
        <begin position="37"/>
        <end position="153"/>
    </location>
</feature>
<dbReference type="EMBL" id="JARAKH010000025">
    <property type="protein sequence ID" value="KAK8390647.1"/>
    <property type="molecule type" value="Genomic_DNA"/>
</dbReference>
<dbReference type="Proteomes" id="UP001487740">
    <property type="component" value="Unassembled WGS sequence"/>
</dbReference>
<evidence type="ECO:0000313" key="2">
    <source>
        <dbReference type="EMBL" id="KAK8390647.1"/>
    </source>
</evidence>
<evidence type="ECO:0000313" key="3">
    <source>
        <dbReference type="Proteomes" id="UP001487740"/>
    </source>
</evidence>
<dbReference type="InterPro" id="IPR036706">
    <property type="entry name" value="VOMI_sf"/>
</dbReference>
<feature type="signal peptide" evidence="1">
    <location>
        <begin position="1"/>
        <end position="36"/>
    </location>
</feature>
<evidence type="ECO:0000256" key="1">
    <source>
        <dbReference type="SAM" id="SignalP"/>
    </source>
</evidence>